<gene>
    <name evidence="2" type="ORF">D8856_00295</name>
</gene>
<dbReference type="RefSeq" id="WP_125827126.1">
    <property type="nucleotide sequence ID" value="NZ_RJNQ01000001.1"/>
</dbReference>
<dbReference type="Proteomes" id="UP000272928">
    <property type="component" value="Unassembled WGS sequence"/>
</dbReference>
<proteinExistence type="predicted"/>
<dbReference type="EMBL" id="RJNQ01000001">
    <property type="protein sequence ID" value="RSI79519.1"/>
    <property type="molecule type" value="Genomic_DNA"/>
</dbReference>
<comment type="caution">
    <text evidence="2">The sequence shown here is derived from an EMBL/GenBank/DDBJ whole genome shotgun (WGS) entry which is preliminary data.</text>
</comment>
<organism evidence="2 3">
    <name type="scientific">Streptococcus mitis</name>
    <dbReference type="NCBI Taxonomy" id="28037"/>
    <lineage>
        <taxon>Bacteria</taxon>
        <taxon>Bacillati</taxon>
        <taxon>Bacillota</taxon>
        <taxon>Bacilli</taxon>
        <taxon>Lactobacillales</taxon>
        <taxon>Streptococcaceae</taxon>
        <taxon>Streptococcus</taxon>
        <taxon>Streptococcus mitis group</taxon>
    </lineage>
</organism>
<evidence type="ECO:0000313" key="2">
    <source>
        <dbReference type="EMBL" id="RSI79519.1"/>
    </source>
</evidence>
<keyword evidence="1" id="KW-0812">Transmembrane</keyword>
<keyword evidence="1" id="KW-1133">Transmembrane helix</keyword>
<sequence>MSEASLITIISVMISSIISIVGFIVTYFSMKQSFQNELKRNRDTLALENMSKIPYKVLSLFDDMIEISSLKNDRLKEKKQEENLKIFKEIMNTIYSYGSKESIKIASFMQKENYKVAVKGITRNEYRMMAIYVLLATQIKYDVTSVAISPKYWFIMKLNDFDSQEKKISKATNKLIDELGLDKNFMM</sequence>
<dbReference type="AlphaFoldDB" id="A0A3R9JJC1"/>
<evidence type="ECO:0000313" key="3">
    <source>
        <dbReference type="Proteomes" id="UP000272928"/>
    </source>
</evidence>
<evidence type="ECO:0000256" key="1">
    <source>
        <dbReference type="SAM" id="Phobius"/>
    </source>
</evidence>
<accession>A0A3R9JJC1</accession>
<protein>
    <submittedName>
        <fullName evidence="2">Uncharacterized protein</fullName>
    </submittedName>
</protein>
<keyword evidence="1" id="KW-0472">Membrane</keyword>
<name>A0A3R9JJC1_STRMT</name>
<feature type="transmembrane region" description="Helical" evidence="1">
    <location>
        <begin position="6"/>
        <end position="30"/>
    </location>
</feature>
<reference evidence="2 3" key="1">
    <citation type="submission" date="2018-11" db="EMBL/GenBank/DDBJ databases">
        <title>Species Designations Belie Phenotypic and Genotypic Heterogeneity in Oral Streptococci.</title>
        <authorList>
            <person name="Velsko I."/>
        </authorList>
    </citation>
    <scope>NUCLEOTIDE SEQUENCE [LARGE SCALE GENOMIC DNA]</scope>
    <source>
        <strain evidence="2 3">BCA16</strain>
    </source>
</reference>